<dbReference type="AlphaFoldDB" id="A0A179G3D8"/>
<feature type="compositionally biased region" description="Polar residues" evidence="1">
    <location>
        <begin position="182"/>
        <end position="195"/>
    </location>
</feature>
<feature type="region of interest" description="Disordered" evidence="1">
    <location>
        <begin position="173"/>
        <end position="212"/>
    </location>
</feature>
<dbReference type="OrthoDB" id="5422579at2759"/>
<dbReference type="Proteomes" id="UP000078397">
    <property type="component" value="Unassembled WGS sequence"/>
</dbReference>
<dbReference type="KEGG" id="pchm:VFPPC_12765"/>
<dbReference type="EMBL" id="LSBJ02000001">
    <property type="protein sequence ID" value="OAQ72374.1"/>
    <property type="molecule type" value="Genomic_DNA"/>
</dbReference>
<evidence type="ECO:0000256" key="1">
    <source>
        <dbReference type="SAM" id="MobiDB-lite"/>
    </source>
</evidence>
<feature type="compositionally biased region" description="Basic and acidic residues" evidence="1">
    <location>
        <begin position="256"/>
        <end position="267"/>
    </location>
</feature>
<evidence type="ECO:0008006" key="4">
    <source>
        <dbReference type="Google" id="ProtNLM"/>
    </source>
</evidence>
<protein>
    <recommendedName>
        <fullName evidence="4">F-box domain-containing protein</fullName>
    </recommendedName>
</protein>
<dbReference type="RefSeq" id="XP_018148457.1">
    <property type="nucleotide sequence ID" value="XM_018290542.1"/>
</dbReference>
<sequence length="552" mass="63083">MRLLEALPRELIQYILTLLPTKAIKSLRLTNKALKEASSPYLFPTLYLSCHPLDLQVFQLVVDNPLLATNVRELVIDDTCLAPSLGKWDNYRAMAMREQRFWPQRRKPYFPNDEAFDAKERQWPQEPKREFYELFINTMKPHHENLARGADIAALQDALPKLTSVRSLVLTNRTADEAPDSGAQSRDSSSPTVKQWRQMGREHKERPPFAPRCDWFNGWKQGRMDDSWARGENLSDELQAMIDDSGRPYTEQEELQQEKLENRSAHEEDSDEASDNPADNWWPFTRCLARETRGIHIALIALQHEPLQQRLCEFRVDASRDIIRDPPQPDYYQTGLATAIFDPYSSPFPDRLASTLGSCSSLEKLALSISNGYGDTQGAEVLQSGTIGRVLTSMKNLHDMSVEFALAPSWLAVPSDFVYPRLRKLRIVESQVWPRKLMEFIRRHAATLEEVYVERCTAFHEDVRNVWDEDGDEDEDGEVGDLASFVRGVIEFAGREENCLVPGKVVLDSVMGYLAENKVAIDEGGMVDRWAKGRYSWTFGVDDGLVVEKVVE</sequence>
<evidence type="ECO:0000313" key="2">
    <source>
        <dbReference type="EMBL" id="OAQ72374.1"/>
    </source>
</evidence>
<evidence type="ECO:0000313" key="3">
    <source>
        <dbReference type="Proteomes" id="UP000078397"/>
    </source>
</evidence>
<dbReference type="GeneID" id="28854536"/>
<keyword evidence="3" id="KW-1185">Reference proteome</keyword>
<name>A0A179G3D8_METCM</name>
<organism evidence="2 3">
    <name type="scientific">Pochonia chlamydosporia 170</name>
    <dbReference type="NCBI Taxonomy" id="1380566"/>
    <lineage>
        <taxon>Eukaryota</taxon>
        <taxon>Fungi</taxon>
        <taxon>Dikarya</taxon>
        <taxon>Ascomycota</taxon>
        <taxon>Pezizomycotina</taxon>
        <taxon>Sordariomycetes</taxon>
        <taxon>Hypocreomycetidae</taxon>
        <taxon>Hypocreales</taxon>
        <taxon>Clavicipitaceae</taxon>
        <taxon>Pochonia</taxon>
    </lineage>
</organism>
<dbReference type="STRING" id="1380566.A0A179G3D8"/>
<comment type="caution">
    <text evidence="2">The sequence shown here is derived from an EMBL/GenBank/DDBJ whole genome shotgun (WGS) entry which is preliminary data.</text>
</comment>
<dbReference type="InterPro" id="IPR036047">
    <property type="entry name" value="F-box-like_dom_sf"/>
</dbReference>
<feature type="region of interest" description="Disordered" evidence="1">
    <location>
        <begin position="245"/>
        <end position="278"/>
    </location>
</feature>
<dbReference type="SUPFAM" id="SSF81383">
    <property type="entry name" value="F-box domain"/>
    <property type="match status" value="1"/>
</dbReference>
<accession>A0A179G3D8</accession>
<gene>
    <name evidence="2" type="ORF">VFPPC_12765</name>
</gene>
<reference evidence="2 3" key="1">
    <citation type="journal article" date="2016" name="PLoS Pathog.">
        <title>Biosynthesis of antibiotic leucinostatins in bio-control fungus Purpureocillium lilacinum and their inhibition on phytophthora revealed by genome mining.</title>
        <authorList>
            <person name="Wang G."/>
            <person name="Liu Z."/>
            <person name="Lin R."/>
            <person name="Li E."/>
            <person name="Mao Z."/>
            <person name="Ling J."/>
            <person name="Yang Y."/>
            <person name="Yin W.B."/>
            <person name="Xie B."/>
        </authorList>
    </citation>
    <scope>NUCLEOTIDE SEQUENCE [LARGE SCALE GENOMIC DNA]</scope>
    <source>
        <strain evidence="2">170</strain>
    </source>
</reference>
<proteinExistence type="predicted"/>